<reference evidence="2 3" key="1">
    <citation type="submission" date="2019-05" db="EMBL/GenBank/DDBJ databases">
        <title>Arcobacter sp. nov., isolated from sea sediment.</title>
        <authorList>
            <person name="Kim W."/>
        </authorList>
    </citation>
    <scope>NUCLEOTIDE SEQUENCE [LARGE SCALE GENOMIC DNA]</scope>
    <source>
        <strain evidence="2 3">CAU 1517</strain>
    </source>
</reference>
<dbReference type="OrthoDB" id="9777694at2"/>
<evidence type="ECO:0000313" key="3">
    <source>
        <dbReference type="Proteomes" id="UP000308901"/>
    </source>
</evidence>
<comment type="caution">
    <text evidence="2">The sequence shown here is derived from an EMBL/GenBank/DDBJ whole genome shotgun (WGS) entry which is preliminary data.</text>
</comment>
<dbReference type="RefSeq" id="WP_138152005.1">
    <property type="nucleotide sequence ID" value="NZ_VANU01000002.1"/>
</dbReference>
<organism evidence="2 3">
    <name type="scientific">Arcobacter arenosus</name>
    <dbReference type="NCBI Taxonomy" id="2576037"/>
    <lineage>
        <taxon>Bacteria</taxon>
        <taxon>Pseudomonadati</taxon>
        <taxon>Campylobacterota</taxon>
        <taxon>Epsilonproteobacteria</taxon>
        <taxon>Campylobacterales</taxon>
        <taxon>Arcobacteraceae</taxon>
        <taxon>Arcobacter</taxon>
    </lineage>
</organism>
<feature type="coiled-coil region" evidence="1">
    <location>
        <begin position="266"/>
        <end position="303"/>
    </location>
</feature>
<sequence>MKFFNREQLYIQVWNMPLVKLADKYKTTNVKLKRYCDKLNIPTPSSGYWRKKEFKKDVTIPKLPVFSDYTISKKAAKKEIVAFEKSQKEKLTVKINKTLSSPHPYIKRTIPLLRKYGVDKYGMYSSYGAGVDIRVSKTQQNRAFRILDSIFKWFEKNNYQVLTSDNSTDTYLVINNIKVQIRLEERSSIIGTRKSDWGSYTYNEYAPTGKLYLIIKEYFWNTKNVRKQWSDTNSKTLEDQLPNFIEGVIYASEIIHQQNLEREEKDRKWKEKLRLKELEKQNLEKEKQRILELEKEANDYHKSIKIKQYIDAIKENELKNDEVLSQEFNDWYEWALRYANNLIPKLK</sequence>
<protein>
    <submittedName>
        <fullName evidence="2">Uncharacterized protein</fullName>
    </submittedName>
</protein>
<dbReference type="AlphaFoldDB" id="A0A5R8Y2B4"/>
<accession>A0A5R8Y2B4</accession>
<dbReference type="EMBL" id="VANU01000002">
    <property type="protein sequence ID" value="TLP39422.1"/>
    <property type="molecule type" value="Genomic_DNA"/>
</dbReference>
<gene>
    <name evidence="2" type="ORF">FDK22_06015</name>
</gene>
<keyword evidence="3" id="KW-1185">Reference proteome</keyword>
<name>A0A5R8Y2B4_9BACT</name>
<dbReference type="Proteomes" id="UP000308901">
    <property type="component" value="Unassembled WGS sequence"/>
</dbReference>
<keyword evidence="1" id="KW-0175">Coiled coil</keyword>
<proteinExistence type="predicted"/>
<evidence type="ECO:0000256" key="1">
    <source>
        <dbReference type="SAM" id="Coils"/>
    </source>
</evidence>
<evidence type="ECO:0000313" key="2">
    <source>
        <dbReference type="EMBL" id="TLP39422.1"/>
    </source>
</evidence>